<protein>
    <recommendedName>
        <fullName evidence="3">KTSC domain-containing protein</fullName>
    </recommendedName>
</protein>
<dbReference type="Proteomes" id="UP000245216">
    <property type="component" value="Unassembled WGS sequence"/>
</dbReference>
<proteinExistence type="predicted"/>
<accession>A0A2U2BHT2</accession>
<organism evidence="1 2">
    <name type="scientific">Alcaligenes faecalis</name>
    <dbReference type="NCBI Taxonomy" id="511"/>
    <lineage>
        <taxon>Bacteria</taxon>
        <taxon>Pseudomonadati</taxon>
        <taxon>Pseudomonadota</taxon>
        <taxon>Betaproteobacteria</taxon>
        <taxon>Burkholderiales</taxon>
        <taxon>Alcaligenaceae</taxon>
        <taxon>Alcaligenes</taxon>
    </lineage>
</organism>
<reference evidence="1 2" key="1">
    <citation type="submission" date="2018-05" db="EMBL/GenBank/DDBJ databases">
        <title>Genome Sequence of an Efficient Indole-Degrading Bacterium, Alcaligenes sp.YBY.</title>
        <authorList>
            <person name="Yang B."/>
        </authorList>
    </citation>
    <scope>NUCLEOTIDE SEQUENCE [LARGE SCALE GENOMIC DNA]</scope>
    <source>
        <strain evidence="1 2">YBY</strain>
    </source>
</reference>
<dbReference type="RefSeq" id="WP_109089755.1">
    <property type="nucleotide sequence ID" value="NZ_QEXO01000004.1"/>
</dbReference>
<comment type="caution">
    <text evidence="1">The sequence shown here is derived from an EMBL/GenBank/DDBJ whole genome shotgun (WGS) entry which is preliminary data.</text>
</comment>
<evidence type="ECO:0000313" key="2">
    <source>
        <dbReference type="Proteomes" id="UP000245216"/>
    </source>
</evidence>
<sequence length="75" mass="8567">MERYKNLGGDSNVAAYEISAGEITVKFSDGWHYLYSTQSTTPVNIQEMQRLAVQGHGLNSYIGRVVRKGFVRKWR</sequence>
<dbReference type="EMBL" id="QEXO01000004">
    <property type="protein sequence ID" value="PWE13583.1"/>
    <property type="molecule type" value="Genomic_DNA"/>
</dbReference>
<reference evidence="1 2" key="2">
    <citation type="submission" date="2018-05" db="EMBL/GenBank/DDBJ databases">
        <authorList>
            <person name="Lanie J.A."/>
            <person name="Ng W.-L."/>
            <person name="Kazmierczak K.M."/>
            <person name="Andrzejewski T.M."/>
            <person name="Davidsen T.M."/>
            <person name="Wayne K.J."/>
            <person name="Tettelin H."/>
            <person name="Glass J.I."/>
            <person name="Rusch D."/>
            <person name="Podicherti R."/>
            <person name="Tsui H.-C.T."/>
            <person name="Winkler M.E."/>
        </authorList>
    </citation>
    <scope>NUCLEOTIDE SEQUENCE [LARGE SCALE GENOMIC DNA]</scope>
    <source>
        <strain evidence="1 2">YBY</strain>
    </source>
</reference>
<name>A0A2U2BHT2_ALCFA</name>
<evidence type="ECO:0008006" key="3">
    <source>
        <dbReference type="Google" id="ProtNLM"/>
    </source>
</evidence>
<gene>
    <name evidence="1" type="ORF">DF183_15610</name>
</gene>
<evidence type="ECO:0000313" key="1">
    <source>
        <dbReference type="EMBL" id="PWE13583.1"/>
    </source>
</evidence>
<dbReference type="AlphaFoldDB" id="A0A2U2BHT2"/>